<evidence type="ECO:0000313" key="1">
    <source>
        <dbReference type="EMBL" id="GHE33836.1"/>
    </source>
</evidence>
<accession>A0A918Z2Q1</accession>
<keyword evidence="2" id="KW-1185">Reference proteome</keyword>
<reference evidence="1" key="2">
    <citation type="submission" date="2020-09" db="EMBL/GenBank/DDBJ databases">
        <authorList>
            <person name="Sun Q."/>
            <person name="Zhou Y."/>
        </authorList>
    </citation>
    <scope>NUCLEOTIDE SEQUENCE</scope>
    <source>
        <strain evidence="1">CGMCC 4.7403</strain>
    </source>
</reference>
<evidence type="ECO:0000313" key="2">
    <source>
        <dbReference type="Proteomes" id="UP000603227"/>
    </source>
</evidence>
<dbReference type="RefSeq" id="WP_189784787.1">
    <property type="nucleotide sequence ID" value="NZ_BNAT01000019.1"/>
</dbReference>
<proteinExistence type="predicted"/>
<comment type="caution">
    <text evidence="1">The sequence shown here is derived from an EMBL/GenBank/DDBJ whole genome shotgun (WGS) entry which is preliminary data.</text>
</comment>
<gene>
    <name evidence="1" type="ORF">GCM10017771_51070</name>
</gene>
<dbReference type="AlphaFoldDB" id="A0A918Z2Q1"/>
<dbReference type="EMBL" id="BNAT01000019">
    <property type="protein sequence ID" value="GHE33836.1"/>
    <property type="molecule type" value="Genomic_DNA"/>
</dbReference>
<protein>
    <submittedName>
        <fullName evidence="1">Uncharacterized protein</fullName>
    </submittedName>
</protein>
<organism evidence="1 2">
    <name type="scientific">Streptomyces capitiformicae</name>
    <dbReference type="NCBI Taxonomy" id="2014920"/>
    <lineage>
        <taxon>Bacteria</taxon>
        <taxon>Bacillati</taxon>
        <taxon>Actinomycetota</taxon>
        <taxon>Actinomycetes</taxon>
        <taxon>Kitasatosporales</taxon>
        <taxon>Streptomycetaceae</taxon>
        <taxon>Streptomyces</taxon>
    </lineage>
</organism>
<reference evidence="1" key="1">
    <citation type="journal article" date="2014" name="Int. J. Syst. Evol. Microbiol.">
        <title>Complete genome sequence of Corynebacterium casei LMG S-19264T (=DSM 44701T), isolated from a smear-ripened cheese.</title>
        <authorList>
            <consortium name="US DOE Joint Genome Institute (JGI-PGF)"/>
            <person name="Walter F."/>
            <person name="Albersmeier A."/>
            <person name="Kalinowski J."/>
            <person name="Ruckert C."/>
        </authorList>
    </citation>
    <scope>NUCLEOTIDE SEQUENCE</scope>
    <source>
        <strain evidence="1">CGMCC 4.7403</strain>
    </source>
</reference>
<name>A0A918Z2Q1_9ACTN</name>
<sequence length="128" mass="13662">MEPLQIPCPADQIPDATGTKAFNAAYKAAKDAGATYVGIERRGRCWTVKTDRAPGHVVAEAAAAIVRKAIVHLLLNREVRKYASVGPDYVQLNGITSEQRARELAAAVHAALYGDPEPLARAVPSISD</sequence>
<dbReference type="Proteomes" id="UP000603227">
    <property type="component" value="Unassembled WGS sequence"/>
</dbReference>